<dbReference type="AlphaFoldDB" id="A0A137NPB3"/>
<sequence length="206" mass="23537">MAKNSCSFETISMKFGGHSLEKRSSNLNLYYLGAIEKTSNYSFLDMIPILSKDLKQLEKGIKMWSAIEKGIVLVKAPLLWVEGDHKALSELLGLKPSTARYPCRKCYINLNSTARGLNDLEYYTQQYSLRYKECFLDVQRCPENNIYVRDINGILKSNTPDWYGFNIPLKCNLLELESFDPTFDTPIEILHTLGLGICKIIIEDCS</sequence>
<dbReference type="EMBL" id="KQ965414">
    <property type="protein sequence ID" value="KXN64576.1"/>
    <property type="molecule type" value="Genomic_DNA"/>
</dbReference>
<gene>
    <name evidence="1" type="ORF">CONCODRAFT_14272</name>
</gene>
<reference evidence="1 2" key="1">
    <citation type="journal article" date="2015" name="Genome Biol. Evol.">
        <title>Phylogenomic analyses indicate that early fungi evolved digesting cell walls of algal ancestors of land plants.</title>
        <authorList>
            <person name="Chang Y."/>
            <person name="Wang S."/>
            <person name="Sekimoto S."/>
            <person name="Aerts A.L."/>
            <person name="Choi C."/>
            <person name="Clum A."/>
            <person name="LaButti K.M."/>
            <person name="Lindquist E.A."/>
            <person name="Yee Ngan C."/>
            <person name="Ohm R.A."/>
            <person name="Salamov A.A."/>
            <person name="Grigoriev I.V."/>
            <person name="Spatafora J.W."/>
            <person name="Berbee M.L."/>
        </authorList>
    </citation>
    <scope>NUCLEOTIDE SEQUENCE [LARGE SCALE GENOMIC DNA]</scope>
    <source>
        <strain evidence="1 2">NRRL 28638</strain>
    </source>
</reference>
<accession>A0A137NPB3</accession>
<keyword evidence="2" id="KW-1185">Reference proteome</keyword>
<feature type="non-terminal residue" evidence="1">
    <location>
        <position position="206"/>
    </location>
</feature>
<proteinExistence type="predicted"/>
<protein>
    <submittedName>
        <fullName evidence="1">Uncharacterized protein</fullName>
    </submittedName>
</protein>
<dbReference type="Proteomes" id="UP000070444">
    <property type="component" value="Unassembled WGS sequence"/>
</dbReference>
<dbReference type="STRING" id="796925.A0A137NPB3"/>
<dbReference type="OrthoDB" id="2288618at2759"/>
<name>A0A137NPB3_CONC2</name>
<organism evidence="1 2">
    <name type="scientific">Conidiobolus coronatus (strain ATCC 28846 / CBS 209.66 / NRRL 28638)</name>
    <name type="common">Delacroixia coronata</name>
    <dbReference type="NCBI Taxonomy" id="796925"/>
    <lineage>
        <taxon>Eukaryota</taxon>
        <taxon>Fungi</taxon>
        <taxon>Fungi incertae sedis</taxon>
        <taxon>Zoopagomycota</taxon>
        <taxon>Entomophthoromycotina</taxon>
        <taxon>Entomophthoromycetes</taxon>
        <taxon>Entomophthorales</taxon>
        <taxon>Ancylistaceae</taxon>
        <taxon>Conidiobolus</taxon>
    </lineage>
</organism>
<evidence type="ECO:0000313" key="2">
    <source>
        <dbReference type="Proteomes" id="UP000070444"/>
    </source>
</evidence>
<evidence type="ECO:0000313" key="1">
    <source>
        <dbReference type="EMBL" id="KXN64576.1"/>
    </source>
</evidence>